<dbReference type="RefSeq" id="WP_209873778.1">
    <property type="nucleotide sequence ID" value="NZ_JAGGLV010000008.1"/>
</dbReference>
<keyword evidence="7" id="KW-0449">Lipoprotein</keyword>
<keyword evidence="10" id="KW-1185">Reference proteome</keyword>
<dbReference type="InterPro" id="IPR006061">
    <property type="entry name" value="SBP_1_CS"/>
</dbReference>
<protein>
    <submittedName>
        <fullName evidence="9">Multiple sugar transport system substrate-binding protein</fullName>
    </submittedName>
</protein>
<dbReference type="InterPro" id="IPR050490">
    <property type="entry name" value="Bact_solute-bd_prot1"/>
</dbReference>
<gene>
    <name evidence="9" type="ORF">J2Z70_002801</name>
</gene>
<evidence type="ECO:0000256" key="1">
    <source>
        <dbReference type="ARBA" id="ARBA00008520"/>
    </source>
</evidence>
<comment type="similarity">
    <text evidence="1">Belongs to the bacterial solute-binding protein 1 family.</text>
</comment>
<evidence type="ECO:0000256" key="3">
    <source>
        <dbReference type="ARBA" id="ARBA00022475"/>
    </source>
</evidence>
<comment type="caution">
    <text evidence="9">The sequence shown here is derived from an EMBL/GenBank/DDBJ whole genome shotgun (WGS) entry which is preliminary data.</text>
</comment>
<evidence type="ECO:0000256" key="6">
    <source>
        <dbReference type="ARBA" id="ARBA00023139"/>
    </source>
</evidence>
<evidence type="ECO:0000256" key="7">
    <source>
        <dbReference type="ARBA" id="ARBA00023288"/>
    </source>
</evidence>
<evidence type="ECO:0000256" key="4">
    <source>
        <dbReference type="ARBA" id="ARBA00022729"/>
    </source>
</evidence>
<accession>A0ABS4NTI9</accession>
<evidence type="ECO:0000256" key="2">
    <source>
        <dbReference type="ARBA" id="ARBA00022448"/>
    </source>
</evidence>
<proteinExistence type="inferred from homology"/>
<dbReference type="PROSITE" id="PS01037">
    <property type="entry name" value="SBP_BACTERIAL_1"/>
    <property type="match status" value="1"/>
</dbReference>
<evidence type="ECO:0000256" key="8">
    <source>
        <dbReference type="SAM" id="SignalP"/>
    </source>
</evidence>
<name>A0ABS4NTI9_9BACL</name>
<dbReference type="Gene3D" id="3.40.190.10">
    <property type="entry name" value="Periplasmic binding protein-like II"/>
    <property type="match status" value="1"/>
</dbReference>
<evidence type="ECO:0000256" key="5">
    <source>
        <dbReference type="ARBA" id="ARBA00023136"/>
    </source>
</evidence>
<feature type="chain" id="PRO_5046621621" evidence="8">
    <location>
        <begin position="22"/>
        <end position="429"/>
    </location>
</feature>
<keyword evidence="5" id="KW-0472">Membrane</keyword>
<keyword evidence="6" id="KW-0564">Palmitate</keyword>
<dbReference type="PROSITE" id="PS51257">
    <property type="entry name" value="PROKAR_LIPOPROTEIN"/>
    <property type="match status" value="1"/>
</dbReference>
<organism evidence="9 10">
    <name type="scientific">Paenibacillus silagei</name>
    <dbReference type="NCBI Taxonomy" id="1670801"/>
    <lineage>
        <taxon>Bacteria</taxon>
        <taxon>Bacillati</taxon>
        <taxon>Bacillota</taxon>
        <taxon>Bacilli</taxon>
        <taxon>Bacillales</taxon>
        <taxon>Paenibacillaceae</taxon>
        <taxon>Paenibacillus</taxon>
    </lineage>
</organism>
<keyword evidence="4 8" id="KW-0732">Signal</keyword>
<dbReference type="SUPFAM" id="SSF53850">
    <property type="entry name" value="Periplasmic binding protein-like II"/>
    <property type="match status" value="1"/>
</dbReference>
<dbReference type="Proteomes" id="UP000773462">
    <property type="component" value="Unassembled WGS sequence"/>
</dbReference>
<dbReference type="EMBL" id="JAGGLV010000008">
    <property type="protein sequence ID" value="MBP2112647.1"/>
    <property type="molecule type" value="Genomic_DNA"/>
</dbReference>
<keyword evidence="3" id="KW-1003">Cell membrane</keyword>
<evidence type="ECO:0000313" key="9">
    <source>
        <dbReference type="EMBL" id="MBP2112647.1"/>
    </source>
</evidence>
<dbReference type="PANTHER" id="PTHR43649:SF33">
    <property type="entry name" value="POLYGALACTURONAN_RHAMNOGALACTURONAN-BINDING PROTEIN YTCQ"/>
    <property type="match status" value="1"/>
</dbReference>
<dbReference type="CDD" id="cd13585">
    <property type="entry name" value="PBP2_TMBP_like"/>
    <property type="match status" value="1"/>
</dbReference>
<feature type="signal peptide" evidence="8">
    <location>
        <begin position="1"/>
        <end position="21"/>
    </location>
</feature>
<dbReference type="Pfam" id="PF01547">
    <property type="entry name" value="SBP_bac_1"/>
    <property type="match status" value="1"/>
</dbReference>
<sequence length="429" mass="47404">MKKAGAVLLSAMLLGLTAGCAKPAASGNAESPGKQEDVELKFLMWGNQGHMDVYNKLISQFEADNPGIKVTMDSVPFTDYQQKISVLAAGKSLPDIAWVSERMIPQFKANGILADVSSFKDDASFNLDDYIPSTLDLFRDGDQLLGLPFSTPPVVMFYNKTLFDKANLTDPNTLASEGKWTWKTFEESAKAIAVKDAGGRVYGANFFRDWKTWAILSSYAWSYGSGPFNEDLTAFTWNDQYGVETMELLERMMYEDESHPKAGEQISFDAGNLGMFFDNYSYVSKARDIKGFEWSIAPMPSGSAGSVPMLGQAGYTLFKDSKHPEEAKKLLKLFASQSGIEATSTYFVPPRTSVLNSDAFLNQPNNPPAEHIVQAVIDEMPKARIIPGHIRWQDIDNAVLQGFDRLFGRSASAKDNMAKMQSDVEAILK</sequence>
<dbReference type="InterPro" id="IPR006059">
    <property type="entry name" value="SBP"/>
</dbReference>
<keyword evidence="9" id="KW-0762">Sugar transport</keyword>
<dbReference type="PANTHER" id="PTHR43649">
    <property type="entry name" value="ARABINOSE-BINDING PROTEIN-RELATED"/>
    <property type="match status" value="1"/>
</dbReference>
<keyword evidence="2" id="KW-0813">Transport</keyword>
<evidence type="ECO:0000313" key="10">
    <source>
        <dbReference type="Proteomes" id="UP000773462"/>
    </source>
</evidence>
<reference evidence="9 10" key="1">
    <citation type="submission" date="2021-03" db="EMBL/GenBank/DDBJ databases">
        <title>Genomic Encyclopedia of Type Strains, Phase IV (KMG-IV): sequencing the most valuable type-strain genomes for metagenomic binning, comparative biology and taxonomic classification.</title>
        <authorList>
            <person name="Goeker M."/>
        </authorList>
    </citation>
    <scope>NUCLEOTIDE SEQUENCE [LARGE SCALE GENOMIC DNA]</scope>
    <source>
        <strain evidence="9 10">DSM 101953</strain>
    </source>
</reference>